<dbReference type="SUPFAM" id="SSF103481">
    <property type="entry name" value="Multidrug resistance efflux transporter EmrE"/>
    <property type="match status" value="4"/>
</dbReference>
<evidence type="ECO:0000256" key="4">
    <source>
        <dbReference type="ARBA" id="ARBA00022989"/>
    </source>
</evidence>
<evidence type="ECO:0000256" key="1">
    <source>
        <dbReference type="ARBA" id="ARBA00004141"/>
    </source>
</evidence>
<feature type="transmembrane region" description="Helical" evidence="6">
    <location>
        <begin position="44"/>
        <end position="64"/>
    </location>
</feature>
<evidence type="ECO:0000259" key="7">
    <source>
        <dbReference type="Pfam" id="PF00892"/>
    </source>
</evidence>
<dbReference type="AlphaFoldDB" id="A0A8J5XZ71"/>
<protein>
    <recommendedName>
        <fullName evidence="7">EamA domain-containing protein</fullName>
    </recommendedName>
</protein>
<name>A0A8J5XZ71_9ROSI</name>
<comment type="subcellular location">
    <subcellularLocation>
        <location evidence="1">Membrane</location>
        <topology evidence="1">Multi-pass membrane protein</topology>
    </subcellularLocation>
</comment>
<feature type="transmembrane region" description="Helical" evidence="6">
    <location>
        <begin position="458"/>
        <end position="481"/>
    </location>
</feature>
<feature type="transmembrane region" description="Helical" evidence="6">
    <location>
        <begin position="398"/>
        <end position="418"/>
    </location>
</feature>
<evidence type="ECO:0000256" key="3">
    <source>
        <dbReference type="ARBA" id="ARBA00022692"/>
    </source>
</evidence>
<feature type="transmembrane region" description="Helical" evidence="6">
    <location>
        <begin position="860"/>
        <end position="878"/>
    </location>
</feature>
<feature type="transmembrane region" description="Helical" evidence="6">
    <location>
        <begin position="106"/>
        <end position="127"/>
    </location>
</feature>
<dbReference type="Gene3D" id="1.10.3730.20">
    <property type="match status" value="1"/>
</dbReference>
<feature type="transmembrane region" description="Helical" evidence="6">
    <location>
        <begin position="139"/>
        <end position="157"/>
    </location>
</feature>
<feature type="transmembrane region" description="Helical" evidence="6">
    <location>
        <begin position="215"/>
        <end position="234"/>
    </location>
</feature>
<feature type="transmembrane region" description="Helical" evidence="6">
    <location>
        <begin position="183"/>
        <end position="203"/>
    </location>
</feature>
<feature type="transmembrane region" description="Helical" evidence="6">
    <location>
        <begin position="305"/>
        <end position="324"/>
    </location>
</feature>
<dbReference type="Pfam" id="PF00892">
    <property type="entry name" value="EamA"/>
    <property type="match status" value="4"/>
</dbReference>
<keyword evidence="5 6" id="KW-0472">Membrane</keyword>
<sequence length="944" mass="106712">MAWTFMATLERYKPHLIMFLTQIGYAIVYFFTEAAFSQGLNPHIYVTYRFCLSACLMFPFAYFLERNSRPNLTFRLFSEFFLVSLIGICSSLNLHFASLKYTSPTFVATLFNTIPSWTFIIAVILSLEVVNVKNPRGMAKILGTLISLAGVTTITLYKGPAVQRLSAAIVHINRHSGSVHENWVKGPILTVASCITWAIWYILQAITLKKYPTQVSLAAWMNGIGGAQSAVFAVCLQHEASAWSIKMFSVNFWSITYSGICSAVFVCLQIWCMKVKGPVFVAMFNSLQTVMVVVLAYLVLGERLYTGSIIGGFLVIIGLYLLLWGKDREQSYKKSQESRCNEIMVSDKEEMASLEKDEPCLWSFIYKRRERSSMDIVTQPKNMAGTFMTNFASYKHHLSMVLVQILSAIVYFITEAAFNQGLNTYVYVSYRFILAGLLMFPLAYFLERKSRPKLTVAMFLEIFLVSLMGICLTFIMFFISMRCTSPTFVAAVFNTVSSLTFLIAILFRMEVVDVRSHRGMAKILGTFISLVGVTIITLYKGPALQNLWGTPIHMKRLSIHENWLHNIVCMVHYAVQHEPGVWSVKMFGIDFWAITYCGIIGSGLVIFIQLWCMKEKGPVFVSMFNPLQTLIVAVLAYFVFGEKLYTGSILGGVTVIIGLYLLLWGKEKDESYIKGQELEEIKVADKEEVASACFVGFRATAIYVKPFQFLLKKNVNTWHIGHYMPHLSLVAAQISYTIPTSLCSEGLNSHLYVTYRFIIADLVMSPFAYFLERRCKIFLHHEICHFPSLFIVKLISFFLSSRKSRPKMTRALVLELFLLSLIGNTHGFGSYSPSPPGWKDSVGLTINIYFASLRYSSPTFVASVVNTVSSLTFVIAIIHRMEVVDTGVTIITLYKGSAFHSLWSAPLHLKRLSSVHENWVQGSILTVASCISWALWYIMQVIAF</sequence>
<feature type="transmembrane region" description="Helical" evidence="6">
    <location>
        <begin position="487"/>
        <end position="507"/>
    </location>
</feature>
<dbReference type="InterPro" id="IPR000620">
    <property type="entry name" value="EamA_dom"/>
</dbReference>
<accession>A0A8J5XZ71</accession>
<keyword evidence="9" id="KW-1185">Reference proteome</keyword>
<evidence type="ECO:0000256" key="6">
    <source>
        <dbReference type="SAM" id="Phobius"/>
    </source>
</evidence>
<feature type="transmembrane region" description="Helical" evidence="6">
    <location>
        <begin position="519"/>
        <end position="539"/>
    </location>
</feature>
<feature type="transmembrane region" description="Helical" evidence="6">
    <location>
        <begin position="76"/>
        <end position="94"/>
    </location>
</feature>
<comment type="similarity">
    <text evidence="2">Belongs to the drug/metabolite transporter (DMT) superfamily. Plant drug/metabolite exporter (P-DME) (TC 2.A.7.4) family.</text>
</comment>
<feature type="domain" description="EamA" evidence="7">
    <location>
        <begin position="589"/>
        <end position="663"/>
    </location>
</feature>
<dbReference type="Proteomes" id="UP000701853">
    <property type="component" value="Chromosome 11"/>
</dbReference>
<proteinExistence type="inferred from homology"/>
<dbReference type="InterPro" id="IPR030184">
    <property type="entry name" value="WAT1-related"/>
</dbReference>
<feature type="transmembrane region" description="Helical" evidence="6">
    <location>
        <begin position="591"/>
        <end position="612"/>
    </location>
</feature>
<evidence type="ECO:0000313" key="8">
    <source>
        <dbReference type="EMBL" id="KAG8477768.1"/>
    </source>
</evidence>
<gene>
    <name evidence="8" type="ORF">CXB51_027735</name>
</gene>
<feature type="domain" description="EamA" evidence="7">
    <location>
        <begin position="398"/>
        <end position="537"/>
    </location>
</feature>
<evidence type="ECO:0000256" key="5">
    <source>
        <dbReference type="ARBA" id="ARBA00023136"/>
    </source>
</evidence>
<feature type="transmembrane region" description="Helical" evidence="6">
    <location>
        <begin position="919"/>
        <end position="939"/>
    </location>
</feature>
<dbReference type="EMBL" id="JAHUZN010000011">
    <property type="protein sequence ID" value="KAG8477768.1"/>
    <property type="molecule type" value="Genomic_DNA"/>
</dbReference>
<feature type="transmembrane region" description="Helical" evidence="6">
    <location>
        <begin position="279"/>
        <end position="299"/>
    </location>
</feature>
<comment type="caution">
    <text evidence="8">The sequence shown here is derived from an EMBL/GenBank/DDBJ whole genome shotgun (WGS) entry which is preliminary data.</text>
</comment>
<keyword evidence="4 6" id="KW-1133">Transmembrane helix</keyword>
<evidence type="ECO:0000313" key="9">
    <source>
        <dbReference type="Proteomes" id="UP000701853"/>
    </source>
</evidence>
<dbReference type="InterPro" id="IPR037185">
    <property type="entry name" value="EmrE-like"/>
</dbReference>
<keyword evidence="3 6" id="KW-0812">Transmembrane</keyword>
<evidence type="ECO:0000256" key="2">
    <source>
        <dbReference type="ARBA" id="ARBA00007635"/>
    </source>
</evidence>
<dbReference type="GO" id="GO:0022857">
    <property type="term" value="F:transmembrane transporter activity"/>
    <property type="evidence" value="ECO:0007669"/>
    <property type="project" value="InterPro"/>
</dbReference>
<feature type="transmembrane region" description="Helical" evidence="6">
    <location>
        <begin position="254"/>
        <end position="272"/>
    </location>
</feature>
<feature type="domain" description="EamA" evidence="7">
    <location>
        <begin position="16"/>
        <end position="154"/>
    </location>
</feature>
<dbReference type="PANTHER" id="PTHR31218">
    <property type="entry name" value="WAT1-RELATED PROTEIN"/>
    <property type="match status" value="1"/>
</dbReference>
<dbReference type="OrthoDB" id="1728340at2759"/>
<reference evidence="8 9" key="1">
    <citation type="journal article" date="2021" name="bioRxiv">
        <title>The Gossypium anomalum genome as a resource for cotton improvement and evolutionary analysis of hybrid incompatibility.</title>
        <authorList>
            <person name="Grover C.E."/>
            <person name="Yuan D."/>
            <person name="Arick M.A."/>
            <person name="Miller E.R."/>
            <person name="Hu G."/>
            <person name="Peterson D.G."/>
            <person name="Wendel J.F."/>
            <person name="Udall J.A."/>
        </authorList>
    </citation>
    <scope>NUCLEOTIDE SEQUENCE [LARGE SCALE GENOMIC DNA]</scope>
    <source>
        <strain evidence="8">JFW-Udall</strain>
        <tissue evidence="8">Leaf</tissue>
    </source>
</reference>
<feature type="transmembrane region" description="Helical" evidence="6">
    <location>
        <begin position="12"/>
        <end position="32"/>
    </location>
</feature>
<feature type="transmembrane region" description="Helical" evidence="6">
    <location>
        <begin position="424"/>
        <end position="446"/>
    </location>
</feature>
<feature type="transmembrane region" description="Helical" evidence="6">
    <location>
        <begin position="645"/>
        <end position="664"/>
    </location>
</feature>
<feature type="transmembrane region" description="Helical" evidence="6">
    <location>
        <begin position="811"/>
        <end position="831"/>
    </location>
</feature>
<feature type="domain" description="EamA" evidence="7">
    <location>
        <begin position="185"/>
        <end position="323"/>
    </location>
</feature>
<dbReference type="GO" id="GO:0016020">
    <property type="term" value="C:membrane"/>
    <property type="evidence" value="ECO:0007669"/>
    <property type="project" value="UniProtKB-SubCell"/>
</dbReference>
<organism evidence="8 9">
    <name type="scientific">Gossypium anomalum</name>
    <dbReference type="NCBI Taxonomy" id="47600"/>
    <lineage>
        <taxon>Eukaryota</taxon>
        <taxon>Viridiplantae</taxon>
        <taxon>Streptophyta</taxon>
        <taxon>Embryophyta</taxon>
        <taxon>Tracheophyta</taxon>
        <taxon>Spermatophyta</taxon>
        <taxon>Magnoliopsida</taxon>
        <taxon>eudicotyledons</taxon>
        <taxon>Gunneridae</taxon>
        <taxon>Pentapetalae</taxon>
        <taxon>rosids</taxon>
        <taxon>malvids</taxon>
        <taxon>Malvales</taxon>
        <taxon>Malvaceae</taxon>
        <taxon>Malvoideae</taxon>
        <taxon>Gossypium</taxon>
    </lineage>
</organism>
<feature type="transmembrane region" description="Helical" evidence="6">
    <location>
        <begin position="619"/>
        <end position="639"/>
    </location>
</feature>